<name>A0A1I6S1V0_9BACI</name>
<organism evidence="2 3">
    <name type="scientific">Halolactibacillus miurensis</name>
    <dbReference type="NCBI Taxonomy" id="306541"/>
    <lineage>
        <taxon>Bacteria</taxon>
        <taxon>Bacillati</taxon>
        <taxon>Bacillota</taxon>
        <taxon>Bacilli</taxon>
        <taxon>Bacillales</taxon>
        <taxon>Bacillaceae</taxon>
        <taxon>Halolactibacillus</taxon>
    </lineage>
</organism>
<keyword evidence="4" id="KW-1185">Reference proteome</keyword>
<dbReference type="EMBL" id="BJWJ01000013">
    <property type="protein sequence ID" value="GEM04484.1"/>
    <property type="molecule type" value="Genomic_DNA"/>
</dbReference>
<accession>A0A1I6S1V0</accession>
<dbReference type="AlphaFoldDB" id="A0A1I6S1V0"/>
<evidence type="ECO:0000313" key="4">
    <source>
        <dbReference type="Proteomes" id="UP000321773"/>
    </source>
</evidence>
<reference evidence="1 4" key="2">
    <citation type="submission" date="2019-07" db="EMBL/GenBank/DDBJ databases">
        <title>Whole genome shotgun sequence of Halolactibacillus miurensis NBRC 100873.</title>
        <authorList>
            <person name="Hosoyama A."/>
            <person name="Uohara A."/>
            <person name="Ohji S."/>
            <person name="Ichikawa N."/>
        </authorList>
    </citation>
    <scope>NUCLEOTIDE SEQUENCE [LARGE SCALE GENOMIC DNA]</scope>
    <source>
        <strain evidence="1 4">NBRC 100873</strain>
    </source>
</reference>
<dbReference type="Proteomes" id="UP000321773">
    <property type="component" value="Unassembled WGS sequence"/>
</dbReference>
<evidence type="ECO:0000313" key="3">
    <source>
        <dbReference type="Proteomes" id="UP000199139"/>
    </source>
</evidence>
<reference evidence="2 3" key="1">
    <citation type="submission" date="2016-10" db="EMBL/GenBank/DDBJ databases">
        <authorList>
            <person name="de Groot N.N."/>
        </authorList>
    </citation>
    <scope>NUCLEOTIDE SEQUENCE [LARGE SCALE GENOMIC DNA]</scope>
    <source>
        <strain evidence="2 3">DSM 17074</strain>
    </source>
</reference>
<dbReference type="EMBL" id="FPAI01000007">
    <property type="protein sequence ID" value="SFS70941.1"/>
    <property type="molecule type" value="Genomic_DNA"/>
</dbReference>
<protein>
    <submittedName>
        <fullName evidence="2">Uncharacterized protein</fullName>
    </submittedName>
</protein>
<dbReference type="Proteomes" id="UP000199139">
    <property type="component" value="Unassembled WGS sequence"/>
</dbReference>
<dbReference type="STRING" id="306541.SAMN05421668_10788"/>
<evidence type="ECO:0000313" key="2">
    <source>
        <dbReference type="EMBL" id="SFS70941.1"/>
    </source>
</evidence>
<dbReference type="OrthoDB" id="9897963at2"/>
<sequence>MFKTVELVLLENHANVAIDYDENNDVYNLTLIEYDSETTGDATTYDIKNKAVVQLEKEQIKEVIRTLEYSLVIED</sequence>
<dbReference type="RefSeq" id="WP_089853530.1">
    <property type="nucleotide sequence ID" value="NZ_BJWJ01000013.1"/>
</dbReference>
<proteinExistence type="predicted"/>
<gene>
    <name evidence="1" type="ORF">HMI01_14720</name>
    <name evidence="2" type="ORF">SAMN05421668_10788</name>
</gene>
<evidence type="ECO:0000313" key="1">
    <source>
        <dbReference type="EMBL" id="GEM04484.1"/>
    </source>
</evidence>